<evidence type="ECO:0000313" key="4">
    <source>
        <dbReference type="Proteomes" id="UP001497497"/>
    </source>
</evidence>
<feature type="compositionally biased region" description="Polar residues" evidence="2">
    <location>
        <begin position="33"/>
        <end position="45"/>
    </location>
</feature>
<dbReference type="InterPro" id="IPR027973">
    <property type="entry name" value="FSAF1-like"/>
</dbReference>
<dbReference type="Pfam" id="PF15375">
    <property type="entry name" value="FSAF1"/>
    <property type="match status" value="1"/>
</dbReference>
<comment type="caution">
    <text evidence="3">The sequence shown here is derived from an EMBL/GenBank/DDBJ whole genome shotgun (WGS) entry which is preliminary data.</text>
</comment>
<evidence type="ECO:0000256" key="2">
    <source>
        <dbReference type="SAM" id="MobiDB-lite"/>
    </source>
</evidence>
<dbReference type="EMBL" id="CAXITT010000233">
    <property type="protein sequence ID" value="CAL1536574.1"/>
    <property type="molecule type" value="Genomic_DNA"/>
</dbReference>
<dbReference type="InterPro" id="IPR052852">
    <property type="entry name" value="SSU_Processome_Comp"/>
</dbReference>
<feature type="compositionally biased region" description="Basic and acidic residues" evidence="2">
    <location>
        <begin position="23"/>
        <end position="32"/>
    </location>
</feature>
<reference evidence="3 4" key="1">
    <citation type="submission" date="2024-04" db="EMBL/GenBank/DDBJ databases">
        <authorList>
            <consortium name="Genoscope - CEA"/>
            <person name="William W."/>
        </authorList>
    </citation>
    <scope>NUCLEOTIDE SEQUENCE [LARGE SCALE GENOMIC DNA]</scope>
</reference>
<keyword evidence="1" id="KW-0175">Coiled coil</keyword>
<proteinExistence type="predicted"/>
<keyword evidence="4" id="KW-1185">Reference proteome</keyword>
<dbReference type="PANTHER" id="PTHR28366:SF1">
    <property type="entry name" value="CHROMOSOME 1 OPEN READING FRAME 131"/>
    <property type="match status" value="1"/>
</dbReference>
<dbReference type="AlphaFoldDB" id="A0AAV2HRK9"/>
<protein>
    <submittedName>
        <fullName evidence="3">Uncharacterized protein</fullName>
    </submittedName>
</protein>
<gene>
    <name evidence="3" type="ORF">GSLYS_00010487001</name>
</gene>
<sequence length="151" mass="17555">MSDKKKTVEVVVFENPQKRKKKIASEQEKSDNKSTSQPPGFNQKQAKYDIRKLGIYGMDKKNKDKAMVDLLVELGAKPPKNRCYHITEYQKMMKVKKQEEEAMAELERKAGIKKKQVKANRKRNKDDLLPHLDGQAGFYKDGVQFVKKLKR</sequence>
<feature type="region of interest" description="Disordered" evidence="2">
    <location>
        <begin position="1"/>
        <end position="46"/>
    </location>
</feature>
<feature type="coiled-coil region" evidence="1">
    <location>
        <begin position="89"/>
        <end position="116"/>
    </location>
</feature>
<evidence type="ECO:0000313" key="3">
    <source>
        <dbReference type="EMBL" id="CAL1536574.1"/>
    </source>
</evidence>
<dbReference type="Proteomes" id="UP001497497">
    <property type="component" value="Unassembled WGS sequence"/>
</dbReference>
<name>A0AAV2HRK9_LYMST</name>
<organism evidence="3 4">
    <name type="scientific">Lymnaea stagnalis</name>
    <name type="common">Great pond snail</name>
    <name type="synonym">Helix stagnalis</name>
    <dbReference type="NCBI Taxonomy" id="6523"/>
    <lineage>
        <taxon>Eukaryota</taxon>
        <taxon>Metazoa</taxon>
        <taxon>Spiralia</taxon>
        <taxon>Lophotrochozoa</taxon>
        <taxon>Mollusca</taxon>
        <taxon>Gastropoda</taxon>
        <taxon>Heterobranchia</taxon>
        <taxon>Euthyneura</taxon>
        <taxon>Panpulmonata</taxon>
        <taxon>Hygrophila</taxon>
        <taxon>Lymnaeoidea</taxon>
        <taxon>Lymnaeidae</taxon>
        <taxon>Lymnaea</taxon>
    </lineage>
</organism>
<evidence type="ECO:0000256" key="1">
    <source>
        <dbReference type="SAM" id="Coils"/>
    </source>
</evidence>
<accession>A0AAV2HRK9</accession>
<dbReference type="PANTHER" id="PTHR28366">
    <property type="entry name" value="CHROMOSOME 1 OPEN READING FRAME 131"/>
    <property type="match status" value="1"/>
</dbReference>